<sequence length="166" mass="18894">MMPIRRKVTRRNKRILNSIADLQVVLEASPEDPAGLIHSNEVVSLIVVPPSDPDESVVIVGEANEGSRKRQKKESPRVNKKREKYAAPAGSHTFVPCSHNTKSYQCCKVRPNHVSIFRERQMRAVENDRRKNHPVLTRRGKNMLHQLDHILLSHAHILLNHTSVAK</sequence>
<protein>
    <submittedName>
        <fullName evidence="3">Uncharacterized protein LOC108253345</fullName>
    </submittedName>
</protein>
<evidence type="ECO:0000313" key="2">
    <source>
        <dbReference type="Proteomes" id="UP000079169"/>
    </source>
</evidence>
<name>A0A3Q0JCW4_DIACI</name>
<keyword evidence="2" id="KW-1185">Reference proteome</keyword>
<proteinExistence type="predicted"/>
<dbReference type="PaxDb" id="121845-A0A3Q0JCW4"/>
<evidence type="ECO:0000256" key="1">
    <source>
        <dbReference type="SAM" id="MobiDB-lite"/>
    </source>
</evidence>
<dbReference type="Proteomes" id="UP000079169">
    <property type="component" value="Unplaced"/>
</dbReference>
<evidence type="ECO:0000313" key="3">
    <source>
        <dbReference type="RefSeq" id="XP_026684788.1"/>
    </source>
</evidence>
<feature type="region of interest" description="Disordered" evidence="1">
    <location>
        <begin position="61"/>
        <end position="87"/>
    </location>
</feature>
<reference evidence="3" key="1">
    <citation type="submission" date="2025-08" db="UniProtKB">
        <authorList>
            <consortium name="RefSeq"/>
        </authorList>
    </citation>
    <scope>IDENTIFICATION</scope>
</reference>
<dbReference type="GeneID" id="108253345"/>
<dbReference type="AlphaFoldDB" id="A0A3Q0JCW4"/>
<feature type="compositionally biased region" description="Basic and acidic residues" evidence="1">
    <location>
        <begin position="65"/>
        <end position="77"/>
    </location>
</feature>
<organism evidence="2 3">
    <name type="scientific">Diaphorina citri</name>
    <name type="common">Asian citrus psyllid</name>
    <dbReference type="NCBI Taxonomy" id="121845"/>
    <lineage>
        <taxon>Eukaryota</taxon>
        <taxon>Metazoa</taxon>
        <taxon>Ecdysozoa</taxon>
        <taxon>Arthropoda</taxon>
        <taxon>Hexapoda</taxon>
        <taxon>Insecta</taxon>
        <taxon>Pterygota</taxon>
        <taxon>Neoptera</taxon>
        <taxon>Paraneoptera</taxon>
        <taxon>Hemiptera</taxon>
        <taxon>Sternorrhyncha</taxon>
        <taxon>Psylloidea</taxon>
        <taxon>Psyllidae</taxon>
        <taxon>Diaphorininae</taxon>
        <taxon>Diaphorina</taxon>
    </lineage>
</organism>
<gene>
    <name evidence="3" type="primary">LOC108253345</name>
</gene>
<dbReference type="RefSeq" id="XP_026684788.1">
    <property type="nucleotide sequence ID" value="XM_026828987.1"/>
</dbReference>
<dbReference type="KEGG" id="dci:108253345"/>
<accession>A0A3Q0JCW4</accession>